<protein>
    <recommendedName>
        <fullName evidence="4">DUF1770 domain-containing protein</fullName>
    </recommendedName>
</protein>
<dbReference type="GO" id="GO:0140580">
    <property type="term" value="F:mitochondrion autophagosome adaptor activity"/>
    <property type="evidence" value="ECO:0007669"/>
    <property type="project" value="InterPro"/>
</dbReference>
<evidence type="ECO:0008006" key="4">
    <source>
        <dbReference type="Google" id="ProtNLM"/>
    </source>
</evidence>
<feature type="compositionally biased region" description="Basic residues" evidence="1">
    <location>
        <begin position="85"/>
        <end position="94"/>
    </location>
</feature>
<feature type="compositionally biased region" description="Polar residues" evidence="1">
    <location>
        <begin position="28"/>
        <end position="40"/>
    </location>
</feature>
<dbReference type="Proteomes" id="UP000293360">
    <property type="component" value="Unassembled WGS sequence"/>
</dbReference>
<feature type="region of interest" description="Disordered" evidence="1">
    <location>
        <begin position="1"/>
        <end position="97"/>
    </location>
</feature>
<keyword evidence="3" id="KW-1185">Reference proteome</keyword>
<feature type="compositionally biased region" description="Acidic residues" evidence="1">
    <location>
        <begin position="63"/>
        <end position="78"/>
    </location>
</feature>
<evidence type="ECO:0000256" key="1">
    <source>
        <dbReference type="SAM" id="MobiDB-lite"/>
    </source>
</evidence>
<dbReference type="PANTHER" id="PTHR38699">
    <property type="entry name" value="CHROMOSOME 1, WHOLE GENOME SHOTGUN SEQUENCE"/>
    <property type="match status" value="1"/>
</dbReference>
<comment type="caution">
    <text evidence="2">The sequence shown here is derived from an EMBL/GenBank/DDBJ whole genome shotgun (WGS) entry which is preliminary data.</text>
</comment>
<dbReference type="PANTHER" id="PTHR38699:SF1">
    <property type="entry name" value="MITOPHAGY RECEPTOR ATG43"/>
    <property type="match status" value="1"/>
</dbReference>
<proteinExistence type="predicted"/>
<evidence type="ECO:0000313" key="3">
    <source>
        <dbReference type="Proteomes" id="UP000293360"/>
    </source>
</evidence>
<feature type="compositionally biased region" description="Basic and acidic residues" evidence="1">
    <location>
        <begin position="17"/>
        <end position="27"/>
    </location>
</feature>
<dbReference type="STRING" id="155417.A0A4Q4TF76"/>
<dbReference type="EMBL" id="QJNU01000237">
    <property type="protein sequence ID" value="RYP03913.1"/>
    <property type="molecule type" value="Genomic_DNA"/>
</dbReference>
<dbReference type="OrthoDB" id="2430343at2759"/>
<organism evidence="2 3">
    <name type="scientific">Monosporascus ibericus</name>
    <dbReference type="NCBI Taxonomy" id="155417"/>
    <lineage>
        <taxon>Eukaryota</taxon>
        <taxon>Fungi</taxon>
        <taxon>Dikarya</taxon>
        <taxon>Ascomycota</taxon>
        <taxon>Pezizomycotina</taxon>
        <taxon>Sordariomycetes</taxon>
        <taxon>Xylariomycetidae</taxon>
        <taxon>Xylariales</taxon>
        <taxon>Xylariales incertae sedis</taxon>
        <taxon>Monosporascus</taxon>
    </lineage>
</organism>
<dbReference type="Pfam" id="PF08589">
    <property type="entry name" value="ATG43"/>
    <property type="match status" value="1"/>
</dbReference>
<reference evidence="2 3" key="1">
    <citation type="submission" date="2018-06" db="EMBL/GenBank/DDBJ databases">
        <title>Complete Genomes of Monosporascus.</title>
        <authorList>
            <person name="Robinson A.J."/>
            <person name="Natvig D.O."/>
        </authorList>
    </citation>
    <scope>NUCLEOTIDE SEQUENCE [LARGE SCALE GENOMIC DNA]</scope>
    <source>
        <strain evidence="2 3">CBS 110550</strain>
    </source>
</reference>
<accession>A0A4Q4TF76</accession>
<gene>
    <name evidence="2" type="ORF">DL764_004829</name>
</gene>
<evidence type="ECO:0000313" key="2">
    <source>
        <dbReference type="EMBL" id="RYP03913.1"/>
    </source>
</evidence>
<name>A0A4Q4TF76_9PEZI</name>
<dbReference type="InterPro" id="IPR013898">
    <property type="entry name" value="Atg43"/>
</dbReference>
<sequence length="197" mass="22283">MADLPSEIASTIQAGHIKRDPSPRHDLNPSTSASERQPVSLQHAHRRQRQRSQQAAHTHSGSEADEEGDDDDDDDDEIPLSVLKPRPRGHHRAHGFPPMPDLRFEQSYLHSIAGADKWWKVAWITVRDQVMMPLAQGVLYNLAICGWQHWNRNARIHGNSIGARVRRWWYGVNNWALPPLEPGKVAFSKAPLAGGRR</sequence>
<dbReference type="GO" id="GO:0000423">
    <property type="term" value="P:mitophagy"/>
    <property type="evidence" value="ECO:0007669"/>
    <property type="project" value="InterPro"/>
</dbReference>
<dbReference type="AlphaFoldDB" id="A0A4Q4TF76"/>